<dbReference type="CDD" id="cd02619">
    <property type="entry name" value="Peptidase_C1"/>
    <property type="match status" value="1"/>
</dbReference>
<evidence type="ECO:0000313" key="6">
    <source>
        <dbReference type="EMBL" id="SDW13173.1"/>
    </source>
</evidence>
<gene>
    <name evidence="5" type="ORF">BHR79_02890</name>
    <name evidence="6" type="ORF">SAMN04515625_0406</name>
</gene>
<keyword evidence="7" id="KW-1185">Reference proteome</keyword>
<dbReference type="Proteomes" id="UP000186879">
    <property type="component" value="Chromosome"/>
</dbReference>
<organism evidence="5 7">
    <name type="scientific">Methanohalophilus halophilus</name>
    <dbReference type="NCBI Taxonomy" id="2177"/>
    <lineage>
        <taxon>Archaea</taxon>
        <taxon>Methanobacteriati</taxon>
        <taxon>Methanobacteriota</taxon>
        <taxon>Stenosarchaea group</taxon>
        <taxon>Methanomicrobia</taxon>
        <taxon>Methanosarcinales</taxon>
        <taxon>Methanosarcinaceae</taxon>
        <taxon>Methanohalophilus</taxon>
    </lineage>
</organism>
<dbReference type="GO" id="GO:0006508">
    <property type="term" value="P:proteolysis"/>
    <property type="evidence" value="ECO:0007669"/>
    <property type="project" value="InterPro"/>
</dbReference>
<dbReference type="InterPro" id="IPR038765">
    <property type="entry name" value="Papain-like_cys_pep_sf"/>
</dbReference>
<dbReference type="SMART" id="SM00645">
    <property type="entry name" value="Pept_C1"/>
    <property type="match status" value="1"/>
</dbReference>
<feature type="compositionally biased region" description="Gly residues" evidence="2">
    <location>
        <begin position="768"/>
        <end position="778"/>
    </location>
</feature>
<dbReference type="PROSITE" id="PS00639">
    <property type="entry name" value="THIOL_PROTEASE_HIS"/>
    <property type="match status" value="1"/>
</dbReference>
<evidence type="ECO:0000259" key="4">
    <source>
        <dbReference type="PROSITE" id="PS50853"/>
    </source>
</evidence>
<evidence type="ECO:0000256" key="1">
    <source>
        <dbReference type="ARBA" id="ARBA00008455"/>
    </source>
</evidence>
<dbReference type="GO" id="GO:0008234">
    <property type="term" value="F:cysteine-type peptidase activity"/>
    <property type="evidence" value="ECO:0007669"/>
    <property type="project" value="InterPro"/>
</dbReference>
<keyword evidence="3" id="KW-0472">Membrane</keyword>
<dbReference type="OrthoDB" id="137612at2157"/>
<dbReference type="Gene3D" id="3.90.70.10">
    <property type="entry name" value="Cysteine proteinases"/>
    <property type="match status" value="1"/>
</dbReference>
<dbReference type="Gene3D" id="2.60.40.10">
    <property type="entry name" value="Immunoglobulins"/>
    <property type="match status" value="2"/>
</dbReference>
<dbReference type="EMBL" id="FNMU01000001">
    <property type="protein sequence ID" value="SDW13173.1"/>
    <property type="molecule type" value="Genomic_DNA"/>
</dbReference>
<dbReference type="PANTHER" id="PTHR12411">
    <property type="entry name" value="CYSTEINE PROTEASE FAMILY C1-RELATED"/>
    <property type="match status" value="1"/>
</dbReference>
<dbReference type="AlphaFoldDB" id="A0A1L3Q0Y6"/>
<dbReference type="InterPro" id="IPR013783">
    <property type="entry name" value="Ig-like_fold"/>
</dbReference>
<evidence type="ECO:0000313" key="5">
    <source>
        <dbReference type="EMBL" id="APH38538.1"/>
    </source>
</evidence>
<sequence>MLKKLILLSVIIIILFSTAVLASENNPEITSAPLNPEFIDYLSGLQDSDSKNTIMDTSADSEEYPLGLIPSPVDMSHLQYSETDSKYRLFTSLPSSYDLREENRLTPVRDQGETGSCWTFATYASLESCTYDEGPYDFSENHMKNILSNESPTGFDFSQGGNMLMATAYLACWSGPVNETDDPYSDTSSFNDYTDPDKPVAGHIQEIIYLPKRLNFTDEEYRVSDDDYLKEAVMKYGAVYSYFMVNMGAFADNYTTYYYNESAYDGGHAVALVGWNDSFPKEKFNINPPEDGAFILKNSWGTELGDEGYFYISYYEKSFNDHSGHPAVLIATEDADNYDSIYQYDPLGYTDSRGFSNSTTVHGANVFQTVSEEYLEAVSFYTTDTNAVYNVSIYTNLSLPTPVGQTLLAQTNGTFANAGYHTITLDTPVHLEKGQRFSIVTKLCNPEYEYPLATEYPESNYSSRASANPNESFMSFDGSNWTDVGELNDSNVCIKAFTSAPPSTVSNLHATTGPSWINWTWSNPQDPDFNHIEIYINGSLMSTTSDTHYNLTGLLDGTNHSIGLKTVDTDGYVNSTWVNNTSQTTDMVPASVTDLHCMSSTSDSITWKWSNQTIHDFDHVEVYLDGLFETNVSDFCYTATNLKPAYSYNLSLKTVDKGGNINHTWINDTASTRMQSSPEDSEITSEINKNTSFYAEVSHPGNMTWYVNSTEVQNETNVNRSYYNSTADKGCWNVTVIVKSESFSANRSWLWYVIDKPEKPSSSPSSGSSGGGGGGGNTGESYANILTKTVQIQKVSVGTDVVYEFNEKDNEISFIGFKGATNSGQVKATIEKLKDTSSLVDERAPGQVYSNFNIWVGNNAFDAENMENPVIGFKVNKTWLSENRIMPSMITLFNYDYKWQALETVQTGQDADHFYFEAQTDHFSPFAISAVEQETGMEKSSKPQPEDIAEELASETISENTTDTAKTHSIPGLGVFPILGILCILYVMRRRL</sequence>
<dbReference type="InterPro" id="IPR013128">
    <property type="entry name" value="Peptidase_C1A"/>
</dbReference>
<evidence type="ECO:0000256" key="2">
    <source>
        <dbReference type="SAM" id="MobiDB-lite"/>
    </source>
</evidence>
<evidence type="ECO:0000313" key="8">
    <source>
        <dbReference type="Proteomes" id="UP000198669"/>
    </source>
</evidence>
<feature type="domain" description="Fibronectin type-III" evidence="4">
    <location>
        <begin position="501"/>
        <end position="588"/>
    </location>
</feature>
<dbReference type="Proteomes" id="UP000198669">
    <property type="component" value="Unassembled WGS sequence"/>
</dbReference>
<dbReference type="InterPro" id="IPR003961">
    <property type="entry name" value="FN3_dom"/>
</dbReference>
<dbReference type="InterPro" id="IPR026453">
    <property type="entry name" value="PGF_pre_PGF"/>
</dbReference>
<dbReference type="KEGG" id="mhaz:BHR79_02890"/>
<proteinExistence type="inferred from homology"/>
<keyword evidence="3" id="KW-0812">Transmembrane</keyword>
<dbReference type="NCBIfam" id="TIGR04213">
    <property type="entry name" value="PGF_pre_PGF"/>
    <property type="match status" value="1"/>
</dbReference>
<dbReference type="STRING" id="2177.BHR79_02890"/>
<evidence type="ECO:0000256" key="3">
    <source>
        <dbReference type="SAM" id="Phobius"/>
    </source>
</evidence>
<dbReference type="RefSeq" id="WP_083433007.1">
    <property type="nucleotide sequence ID" value="NZ_CP017921.1"/>
</dbReference>
<accession>A0A1L3Q0Y6</accession>
<dbReference type="SUPFAM" id="SSF49265">
    <property type="entry name" value="Fibronectin type III"/>
    <property type="match status" value="1"/>
</dbReference>
<dbReference type="Pfam" id="PF18560">
    <property type="entry name" value="Lectin_like"/>
    <property type="match status" value="1"/>
</dbReference>
<dbReference type="PROSITE" id="PS50853">
    <property type="entry name" value="FN3"/>
    <property type="match status" value="1"/>
</dbReference>
<dbReference type="SMART" id="SM00060">
    <property type="entry name" value="FN3"/>
    <property type="match status" value="2"/>
</dbReference>
<dbReference type="InterPro" id="IPR000668">
    <property type="entry name" value="Peptidase_C1A_C"/>
</dbReference>
<comment type="similarity">
    <text evidence="1">Belongs to the peptidase C1 family.</text>
</comment>
<dbReference type="GeneID" id="30582671"/>
<evidence type="ECO:0000313" key="7">
    <source>
        <dbReference type="Proteomes" id="UP000186879"/>
    </source>
</evidence>
<dbReference type="InterPro" id="IPR025660">
    <property type="entry name" value="Pept_his_AS"/>
</dbReference>
<reference evidence="5 7" key="1">
    <citation type="submission" date="2016-10" db="EMBL/GenBank/DDBJ databases">
        <title>Methanohalophilus halophilus.</title>
        <authorList>
            <person name="L'haridon S."/>
        </authorList>
    </citation>
    <scope>NUCLEOTIDE SEQUENCE [LARGE SCALE GENOMIC DNA]</scope>
    <source>
        <strain evidence="5 7">Z-7982</strain>
    </source>
</reference>
<dbReference type="EMBL" id="CP017921">
    <property type="protein sequence ID" value="APH38538.1"/>
    <property type="molecule type" value="Genomic_DNA"/>
</dbReference>
<dbReference type="Pfam" id="PF00112">
    <property type="entry name" value="Peptidase_C1"/>
    <property type="match status" value="1"/>
</dbReference>
<reference evidence="6 8" key="2">
    <citation type="submission" date="2016-10" db="EMBL/GenBank/DDBJ databases">
        <authorList>
            <person name="de Groot N.N."/>
        </authorList>
    </citation>
    <scope>NUCLEOTIDE SEQUENCE [LARGE SCALE GENOMIC DNA]</scope>
    <source>
        <strain evidence="6 8">Z-7982</strain>
    </source>
</reference>
<dbReference type="InterPro" id="IPR036116">
    <property type="entry name" value="FN3_sf"/>
</dbReference>
<protein>
    <submittedName>
        <fullName evidence="6">PGF-pre-PGF domain-containing protein</fullName>
    </submittedName>
</protein>
<dbReference type="SUPFAM" id="SSF54001">
    <property type="entry name" value="Cysteine proteinases"/>
    <property type="match status" value="1"/>
</dbReference>
<feature type="region of interest" description="Disordered" evidence="2">
    <location>
        <begin position="757"/>
        <end position="780"/>
    </location>
</feature>
<dbReference type="InterPro" id="IPR040528">
    <property type="entry name" value="Lectin-like"/>
</dbReference>
<keyword evidence="3" id="KW-1133">Transmembrane helix</keyword>
<name>A0A1L3Q0Y6_9EURY</name>
<dbReference type="PROSITE" id="PS00139">
    <property type="entry name" value="THIOL_PROTEASE_CYS"/>
    <property type="match status" value="1"/>
</dbReference>
<dbReference type="InterPro" id="IPR000169">
    <property type="entry name" value="Pept_cys_AS"/>
</dbReference>
<feature type="transmembrane region" description="Helical" evidence="3">
    <location>
        <begin position="970"/>
        <end position="988"/>
    </location>
</feature>